<dbReference type="Proteomes" id="UP000032874">
    <property type="component" value="Unassembled WGS sequence"/>
</dbReference>
<dbReference type="AlphaFoldDB" id="A0A093T085"/>
<accession>A0A093T085</accession>
<protein>
    <recommendedName>
        <fullName evidence="7">Ferric iron reductase</fullName>
    </recommendedName>
</protein>
<evidence type="ECO:0000313" key="4">
    <source>
        <dbReference type="EMBL" id="KFX21232.1"/>
    </source>
</evidence>
<evidence type="ECO:0000313" key="3">
    <source>
        <dbReference type="EMBL" id="KFX06950.1"/>
    </source>
</evidence>
<name>A0A093T085_9GAMM</name>
<dbReference type="STRING" id="55207.KP22_02350"/>
<dbReference type="OrthoDB" id="5870636at2"/>
<dbReference type="RefSeq" id="WP_039302639.1">
    <property type="nucleotide sequence ID" value="NZ_JAODTE010000003.1"/>
</dbReference>
<proteinExistence type="predicted"/>
<evidence type="ECO:0000259" key="2">
    <source>
        <dbReference type="Pfam" id="PF11575"/>
    </source>
</evidence>
<feature type="domain" description="Aerobactin siderophore biosynthesis IucA/IucC-like C-terminal" evidence="1">
    <location>
        <begin position="68"/>
        <end position="195"/>
    </location>
</feature>
<organism evidence="3 6">
    <name type="scientific">Pectobacterium betavasculorum</name>
    <dbReference type="NCBI Taxonomy" id="55207"/>
    <lineage>
        <taxon>Bacteria</taxon>
        <taxon>Pseudomonadati</taxon>
        <taxon>Pseudomonadota</taxon>
        <taxon>Gammaproteobacteria</taxon>
        <taxon>Enterobacterales</taxon>
        <taxon>Pectobacteriaceae</taxon>
        <taxon>Pectobacterium</taxon>
    </lineage>
</organism>
<dbReference type="InterPro" id="IPR022770">
    <property type="entry name" value="IucA/IucC-like_C"/>
</dbReference>
<evidence type="ECO:0000313" key="5">
    <source>
        <dbReference type="Proteomes" id="UP000032869"/>
    </source>
</evidence>
<feature type="domain" description="Ferric siderophore reductase C-terminal" evidence="2">
    <location>
        <begin position="241"/>
        <end position="262"/>
    </location>
</feature>
<dbReference type="GO" id="GO:0051537">
    <property type="term" value="F:2 iron, 2 sulfur cluster binding"/>
    <property type="evidence" value="ECO:0007669"/>
    <property type="project" value="InterPro"/>
</dbReference>
<dbReference type="Pfam" id="PF11575">
    <property type="entry name" value="FhuF_C"/>
    <property type="match status" value="1"/>
</dbReference>
<evidence type="ECO:0000259" key="1">
    <source>
        <dbReference type="Pfam" id="PF06276"/>
    </source>
</evidence>
<evidence type="ECO:0000313" key="6">
    <source>
        <dbReference type="Proteomes" id="UP000032874"/>
    </source>
</evidence>
<comment type="caution">
    <text evidence="3">The sequence shown here is derived from an EMBL/GenBank/DDBJ whole genome shotgun (WGS) entry which is preliminary data.</text>
</comment>
<gene>
    <name evidence="4" type="ORF">JV35_08605</name>
    <name evidence="3" type="ORF">KP22_02350</name>
</gene>
<dbReference type="GO" id="GO:0003824">
    <property type="term" value="F:catalytic activity"/>
    <property type="evidence" value="ECO:0007669"/>
    <property type="project" value="UniProtKB-ARBA"/>
</dbReference>
<keyword evidence="5" id="KW-1185">Reference proteome</keyword>
<dbReference type="eggNOG" id="COG4114">
    <property type="taxonomic scope" value="Bacteria"/>
</dbReference>
<sequence>MSANRLTATQWTMLSGRLQLSDASQRIGHDSCPSGRVLDPDYCRWLLETLTPPLLSPSIKITASLLAKRIGFLTTAASLYAMSVYNKGLNMALDNSVLEFGHSRLWTSTMPLYDLTVSQPETGRRDAWRDSLFDTLFAQHLSPILQTLSTVSGVPQRILWENVAVRVFSLYEQRIKWDDPAAACSQDMTLAQQVQQDFDALLAAPGERFGCDDNPLRPFFRAKTRVPVVGSSVNFRSVRFRRTCCFYYKASQPQEYCNNCPLLRPARKTMSK</sequence>
<dbReference type="Pfam" id="PF06276">
    <property type="entry name" value="FhuF"/>
    <property type="match status" value="1"/>
</dbReference>
<dbReference type="InterPro" id="IPR024726">
    <property type="entry name" value="FhuF_C"/>
</dbReference>
<dbReference type="EMBL" id="JQHL01000002">
    <property type="protein sequence ID" value="KFX21232.1"/>
    <property type="molecule type" value="Genomic_DNA"/>
</dbReference>
<evidence type="ECO:0008006" key="7">
    <source>
        <dbReference type="Google" id="ProtNLM"/>
    </source>
</evidence>
<reference evidence="5 6" key="1">
    <citation type="submission" date="2014-08" db="EMBL/GenBank/DDBJ databases">
        <title>Genome sequences of NCPPB Pectobacterium isolates.</title>
        <authorList>
            <person name="Glover R.H."/>
            <person name="Sapp M."/>
            <person name="Elphinstone J."/>
        </authorList>
    </citation>
    <scope>NUCLEOTIDE SEQUENCE [LARGE SCALE GENOMIC DNA]</scope>
    <source>
        <strain evidence="4 5">NCPPB 2793</strain>
        <strain evidence="3 6">NCPPB 2795</strain>
    </source>
</reference>
<dbReference type="EMBL" id="JQHM01000001">
    <property type="protein sequence ID" value="KFX06950.1"/>
    <property type="molecule type" value="Genomic_DNA"/>
</dbReference>
<dbReference type="Proteomes" id="UP000032869">
    <property type="component" value="Unassembled WGS sequence"/>
</dbReference>